<dbReference type="EMBL" id="CAADRA010005116">
    <property type="protein sequence ID" value="VFT85141.1"/>
    <property type="molecule type" value="Genomic_DNA"/>
</dbReference>
<name>A0A485KJU1_9STRA</name>
<dbReference type="EMBL" id="VJMH01005095">
    <property type="protein sequence ID" value="KAF0701260.1"/>
    <property type="molecule type" value="Genomic_DNA"/>
</dbReference>
<accession>A0A485KJU1</accession>
<protein>
    <submittedName>
        <fullName evidence="2">Aste57867_8254 protein</fullName>
    </submittedName>
</protein>
<proteinExistence type="predicted"/>
<evidence type="ECO:0000313" key="3">
    <source>
        <dbReference type="Proteomes" id="UP000332933"/>
    </source>
</evidence>
<reference evidence="1" key="2">
    <citation type="submission" date="2019-06" db="EMBL/GenBank/DDBJ databases">
        <title>Genomics analysis of Aphanomyces spp. identifies a new class of oomycete effector associated with host adaptation.</title>
        <authorList>
            <person name="Gaulin E."/>
        </authorList>
    </citation>
    <scope>NUCLEOTIDE SEQUENCE</scope>
    <source>
        <strain evidence="1">CBS 578.67</strain>
    </source>
</reference>
<keyword evidence="3" id="KW-1185">Reference proteome</keyword>
<sequence>MQLALHEHTKDAAPVSALLPLNLNPPSLCHNPNEPNCLTANMGKPGKFCHKWLSSGACSCVASQKETTTGHGDLGLDGHCRGYSHVCNHHHSVQLRWCYIGCVTAPTAVYRQSTPTSPPPPPMAMLACGRVAHVVAITGDHRGSGHAGFACGRDGDVGGAIEANDK</sequence>
<gene>
    <name evidence="2" type="primary">Aste57867_8254</name>
    <name evidence="1" type="ORF">As57867_008223</name>
    <name evidence="2" type="ORF">ASTE57867_8254</name>
</gene>
<dbReference type="AlphaFoldDB" id="A0A485KJU1"/>
<organism evidence="2 3">
    <name type="scientific">Aphanomyces stellatus</name>
    <dbReference type="NCBI Taxonomy" id="120398"/>
    <lineage>
        <taxon>Eukaryota</taxon>
        <taxon>Sar</taxon>
        <taxon>Stramenopiles</taxon>
        <taxon>Oomycota</taxon>
        <taxon>Saprolegniomycetes</taxon>
        <taxon>Saprolegniales</taxon>
        <taxon>Verrucalvaceae</taxon>
        <taxon>Aphanomyces</taxon>
    </lineage>
</organism>
<reference evidence="2 3" key="1">
    <citation type="submission" date="2019-03" db="EMBL/GenBank/DDBJ databases">
        <authorList>
            <person name="Gaulin E."/>
            <person name="Dumas B."/>
        </authorList>
    </citation>
    <scope>NUCLEOTIDE SEQUENCE [LARGE SCALE GENOMIC DNA]</scope>
    <source>
        <strain evidence="2">CBS 568.67</strain>
    </source>
</reference>
<evidence type="ECO:0000313" key="2">
    <source>
        <dbReference type="EMBL" id="VFT85141.1"/>
    </source>
</evidence>
<dbReference type="Proteomes" id="UP000332933">
    <property type="component" value="Unassembled WGS sequence"/>
</dbReference>
<evidence type="ECO:0000313" key="1">
    <source>
        <dbReference type="EMBL" id="KAF0701260.1"/>
    </source>
</evidence>